<evidence type="ECO:0000313" key="3">
    <source>
        <dbReference type="EMBL" id="QIK73654.1"/>
    </source>
</evidence>
<keyword evidence="1" id="KW-1133">Transmembrane helix</keyword>
<feature type="transmembrane region" description="Helical" evidence="1">
    <location>
        <begin position="77"/>
        <end position="100"/>
    </location>
</feature>
<sequence>MTGRPDVRRAGIALAVSLALAAGAQVALQAAYARVDAPLPLLTYGLLDDPGTLRSLYASLQEGGRLGLLIRVEVIDLGWAAALALATTALPRFVGAAGWHRRPRPARWMVRWAALWALPSLCDVVENAFSLAMLTQPGDFPAWWAGAHGLAARAKLAATGLAVLSGLILTTIVAVRPRRRAAHADESTDVEFLPSP</sequence>
<protein>
    <submittedName>
        <fullName evidence="3">Uncharacterized protein</fullName>
    </submittedName>
</protein>
<dbReference type="RefSeq" id="WP_166234721.1">
    <property type="nucleotide sequence ID" value="NZ_CP049865.1"/>
</dbReference>
<dbReference type="AlphaFoldDB" id="A0A6G7Y9T2"/>
<keyword evidence="4" id="KW-1185">Reference proteome</keyword>
<dbReference type="Proteomes" id="UP000501058">
    <property type="component" value="Chromosome"/>
</dbReference>
<feature type="transmembrane region" description="Helical" evidence="1">
    <location>
        <begin position="154"/>
        <end position="175"/>
    </location>
</feature>
<gene>
    <name evidence="3" type="ORF">G7070_17025</name>
</gene>
<evidence type="ECO:0000313" key="4">
    <source>
        <dbReference type="Proteomes" id="UP000501058"/>
    </source>
</evidence>
<feature type="chain" id="PRO_5039341773" evidence="2">
    <location>
        <begin position="22"/>
        <end position="196"/>
    </location>
</feature>
<organism evidence="3 4">
    <name type="scientific">Propioniciclava coleopterorum</name>
    <dbReference type="NCBI Taxonomy" id="2714937"/>
    <lineage>
        <taxon>Bacteria</taxon>
        <taxon>Bacillati</taxon>
        <taxon>Actinomycetota</taxon>
        <taxon>Actinomycetes</taxon>
        <taxon>Propionibacteriales</taxon>
        <taxon>Propionibacteriaceae</taxon>
        <taxon>Propioniciclava</taxon>
    </lineage>
</organism>
<accession>A0A6G7Y9T2</accession>
<evidence type="ECO:0000256" key="2">
    <source>
        <dbReference type="SAM" id="SignalP"/>
    </source>
</evidence>
<dbReference type="KEGG" id="prv:G7070_17025"/>
<keyword evidence="1" id="KW-0472">Membrane</keyword>
<keyword evidence="1" id="KW-0812">Transmembrane</keyword>
<evidence type="ECO:0000256" key="1">
    <source>
        <dbReference type="SAM" id="Phobius"/>
    </source>
</evidence>
<feature type="transmembrane region" description="Helical" evidence="1">
    <location>
        <begin position="112"/>
        <end position="134"/>
    </location>
</feature>
<dbReference type="EMBL" id="CP049865">
    <property type="protein sequence ID" value="QIK73654.1"/>
    <property type="molecule type" value="Genomic_DNA"/>
</dbReference>
<reference evidence="3 4" key="1">
    <citation type="submission" date="2020-03" db="EMBL/GenBank/DDBJ databases">
        <title>Propioniciclava sp. nov., isolated from Hydrophilus acuminatus.</title>
        <authorList>
            <person name="Hyun D.-W."/>
            <person name="Bae J.-W."/>
        </authorList>
    </citation>
    <scope>NUCLEOTIDE SEQUENCE [LARGE SCALE GENOMIC DNA]</scope>
    <source>
        <strain evidence="3 4">HDW11</strain>
    </source>
</reference>
<keyword evidence="2" id="KW-0732">Signal</keyword>
<feature type="signal peptide" evidence="2">
    <location>
        <begin position="1"/>
        <end position="21"/>
    </location>
</feature>
<name>A0A6G7Y9T2_9ACTN</name>
<proteinExistence type="predicted"/>